<organism evidence="19 20">
    <name type="scientific">Saitoella complicata (strain BCRC 22490 / CBS 7301 / JCM 7358 / NBRC 10748 / NRRL Y-17804)</name>
    <dbReference type="NCBI Taxonomy" id="698492"/>
    <lineage>
        <taxon>Eukaryota</taxon>
        <taxon>Fungi</taxon>
        <taxon>Dikarya</taxon>
        <taxon>Ascomycota</taxon>
        <taxon>Taphrinomycotina</taxon>
        <taxon>Taphrinomycotina incertae sedis</taxon>
        <taxon>Saitoella</taxon>
    </lineage>
</organism>
<feature type="region of interest" description="Disordered" evidence="17">
    <location>
        <begin position="2023"/>
        <end position="2047"/>
    </location>
</feature>
<feature type="compositionally biased region" description="Low complexity" evidence="17">
    <location>
        <begin position="1653"/>
        <end position="1665"/>
    </location>
</feature>
<feature type="compositionally biased region" description="Polar residues" evidence="17">
    <location>
        <begin position="2153"/>
        <end position="2168"/>
    </location>
</feature>
<feature type="region of interest" description="Disordered" evidence="17">
    <location>
        <begin position="2081"/>
        <end position="2125"/>
    </location>
</feature>
<keyword evidence="12" id="KW-0833">Ubl conjugation pathway</keyword>
<feature type="compositionally biased region" description="Basic and acidic residues" evidence="17">
    <location>
        <begin position="2308"/>
        <end position="2322"/>
    </location>
</feature>
<evidence type="ECO:0000256" key="3">
    <source>
        <dbReference type="ARBA" id="ARBA00004906"/>
    </source>
</evidence>
<keyword evidence="16" id="KW-0175">Coiled coil</keyword>
<reference evidence="19 20" key="1">
    <citation type="journal article" date="2011" name="J. Gen. Appl. Microbiol.">
        <title>Draft genome sequencing of the enigmatic yeast Saitoella complicata.</title>
        <authorList>
            <person name="Nishida H."/>
            <person name="Hamamoto M."/>
            <person name="Sugiyama J."/>
        </authorList>
    </citation>
    <scope>NUCLEOTIDE SEQUENCE [LARGE SCALE GENOMIC DNA]</scope>
    <source>
        <strain evidence="19 20">NRRL Y-17804</strain>
    </source>
</reference>
<dbReference type="InterPro" id="IPR001841">
    <property type="entry name" value="Znf_RING"/>
</dbReference>
<evidence type="ECO:0000256" key="15">
    <source>
        <dbReference type="PROSITE-ProRule" id="PRU00175"/>
    </source>
</evidence>
<sequence length="2359" mass="255023">MGKQRGSPAPSNPFLGGGSNPFLGGSGGASTFGSTPISPLSSAAPPPDLHGLPSALLVAFKSLSKQNETTKTRALEDILSWLQSATSNDVDEVFLVAFGGYYTRLATDVGRRVRVLAQTVLAAAAGLAGKRVAPLMPVLISTLLLSLHDPDRTVSRTALTTFTSVFPDPQKQTAVYRVYHRTILTFCIEVLLRETVNSMSDERYVTPEDAESKYGRVVMQAMGVVGVLLAEIEEGVRKKEEDNYVELLSSEKFWDFAQNSDPYVRRATLSLIRAFCQHWPALLEPHLPSTFVTKALSSKPTTANDQVLLLVTLIDITRAFPTYWASASSTKKPILARLTKFLGYGSADWSKTVELIDALPAQDITLTTMDAVTGILDAVWACVTKETKAGWKAAFEGWTKILLTLLPKLSSAEEQGKVVEEKSTPVLVSQIIFPESQSSSAISALASALSSLPADVARKCWSVVTRKLLEAVKGGGLERREWDAQVAVRSAGEHWCTLAHQIILQSADLKATVQESTKEIFKAGLVSVKEQRGFPAGVTSVIDALWRTFPTILSDDEELTREVDEFAQDDIPALVTSLSGSALLSILVTYVTARPSEVGAVAWTRTVKSVLASSDVGKKEKLVGELFDGAGRLSSGQVPVLDEMEAYLKEKAGDMEFVKTAVKAEGILISRGLAVQILSDLLSSLRAYVEEAPERAVKIVQLVTGVAKVNHELLALLLQTPESGRNLSYLLTLTDSPHSDLAAAVKEAKAVLGGAAELKSQVGDAVVQSLLEQVQHPTLEDHTVAKVLAERVVEASRNAGSDSMLFAAEAWEKAIEVFAQRHPSAELALTNGLGHAAHSSGNAEEGQVVEVERDGRGFSAFLNMAIFAQELLKKEEYVKSIGSEARVRALVHIAICVEMVKDQLDVHDVNGLWTGSGKWVEEEMMAFEESYQEILTGVLAGTDDWSTLLQDGTEAPSLAIAFVKALMTEAKGASPTSFYVAKSLHGVLSSLSDSALPRPLAESLLKSSTPRTSPDIFRSIAILKGLQRVLAFSPVMDRLRNEMASDLSGVKRGEAEEKGYRLLVLVNASIPTEGEGEWTQFPQQRTMFLVQNVLRWYSEADTEGDLTAAVHAEVARLFLNVLPIIGGVYGGHWETLLGCISSWLQMCETQESDILPLEHAALKLFAAIKACREENDDISDAWAGAQTNLYERLLEVFLRSNVGQTQSQPRNLGNGLLTRLIDDMPLYIVLDNPAKADEVYTLVHASPFPTQRAAYRLLRESVVSRKEELVIRVATAREEDGDVGVELPGELLSIILDAPDASLIDVAENEEAIPAELRGYCFAWKLIFDHLEETSYRVKARYVEFLKEGEFVHALLNLIAETLHLDTGRAIDVSKMDVERFALEETESPADDLRKLMAHLYFTGLTHLPSLVRQWWTDSKNRQLTLTVESFTEKHFSSIIVQHELTNVQNNINQSELKHENMQIRVAKAAREVAAVYEVDGMPMEMVIRLPGTYPLRQVEIEGSKKIGVKDAQWRAWLLASQSVITSQNGTMIDALILFKRNITLHFEGVEDCAICYSVLSIQERSLPNKKCGTCKNKFHASCLYKWFKSSNGSSCPLFEKTRNTMEAIKEKVMHALGHDKSTDTTTTDTKHESGTGLSSTGKTGTDVEGGRDTTSTTTGSGSYGVPHDQGREANVSYGVAGGMGSKTGYRQPVEDMVPGQPTHPVSGSGIGQGQERYEQGQGQGLGQGQSATTASRGSDWGSSSATRGMEEHLHGRERIETTQREHVEPGQPMVGGQQQSSTSGNIYGRGEGQGSGESGARRAAWEAEHPGETYREHHAEKRAEGDALGQRAERAAGVDQRAFQGQTGTVGYGTGGRGGGYTAGDIRTGGTGMGGGSGVAGGSSVAGQEPLGRTPAGVGIVPQTVNIPGDVDLIGPDHVHHGQALEQQFAAALAGSGVDISDPAELDFTRLSINERERYGKHFGEERFGAAERDFHARRGGQGQSGIPGDINDIDFGTLSHHDRERYRRHFGESRFEQAEREFHNRRGTQYSSSTTGTQTGLGESRDIGVSDVNELDFGNLSHHDRERYRRHFGEDRFTQAERSWHSRRGTRSQFPSDTMSNQAATGAIGFTDPNDIDFGNLNSQDRERYSNHFGQDRFRQAEQYWHSRRGTQYQGDNFGSTSTGTSAADAGIGQGLGASPSAFGRPSQGGSSAFGSGQGVQGGQGLRQGEYDTQRAGGSLGQTGQQNLGGRTSADSGYPASSSYQGQGQGQGGYQGSGVSTATQAAGIPSERAQGHAQSQSLDDDGSFLGSGGGFDSMRGQSGPGEDLRQGASSDRDTSRRQQGRAGGDYPSAGGTGGGYDQGQQPTDYQTPGRGFA</sequence>
<dbReference type="EMBL" id="BACD03000072">
    <property type="protein sequence ID" value="GAO52531.1"/>
    <property type="molecule type" value="Genomic_DNA"/>
</dbReference>
<feature type="region of interest" description="Disordered" evidence="17">
    <location>
        <begin position="1615"/>
        <end position="1839"/>
    </location>
</feature>
<dbReference type="GO" id="GO:1990116">
    <property type="term" value="P:ribosome-associated ubiquitin-dependent protein catabolic process"/>
    <property type="evidence" value="ECO:0007669"/>
    <property type="project" value="InterPro"/>
</dbReference>
<keyword evidence="7" id="KW-0963">Cytoplasm</keyword>
<evidence type="ECO:0000313" key="20">
    <source>
        <dbReference type="Proteomes" id="UP000033140"/>
    </source>
</evidence>
<feature type="compositionally biased region" description="Gly residues" evidence="17">
    <location>
        <begin position="1788"/>
        <end position="1798"/>
    </location>
</feature>
<dbReference type="GO" id="GO:0008270">
    <property type="term" value="F:zinc ion binding"/>
    <property type="evidence" value="ECO:0007669"/>
    <property type="project" value="UniProtKB-KW"/>
</dbReference>
<dbReference type="Pfam" id="PF22999">
    <property type="entry name" value="LTN1_E3_ligase_6th"/>
    <property type="match status" value="1"/>
</dbReference>
<dbReference type="InterPro" id="IPR013083">
    <property type="entry name" value="Znf_RING/FYVE/PHD"/>
</dbReference>
<dbReference type="PANTHER" id="PTHR12389">
    <property type="entry name" value="ZINC FINGER PROTEIN 294"/>
    <property type="match status" value="1"/>
</dbReference>
<dbReference type="Gene3D" id="1.25.10.10">
    <property type="entry name" value="Leucine-rich Repeat Variant"/>
    <property type="match status" value="1"/>
</dbReference>
<dbReference type="FunFam" id="3.30.40.10:FF:000038">
    <property type="entry name" value="E3 ubiquitin-protein ligase listerin"/>
    <property type="match status" value="1"/>
</dbReference>
<dbReference type="SMART" id="SM01197">
    <property type="entry name" value="FANCL_C"/>
    <property type="match status" value="1"/>
</dbReference>
<feature type="compositionally biased region" description="Low complexity" evidence="17">
    <location>
        <begin position="2238"/>
        <end position="2248"/>
    </location>
</feature>
<feature type="compositionally biased region" description="Polar residues" evidence="17">
    <location>
        <begin position="1777"/>
        <end position="1786"/>
    </location>
</feature>
<feature type="compositionally biased region" description="Polar residues" evidence="17">
    <location>
        <begin position="2224"/>
        <end position="2237"/>
    </location>
</feature>
<proteinExistence type="inferred from homology"/>
<dbReference type="GO" id="GO:0043023">
    <property type="term" value="F:ribosomal large subunit binding"/>
    <property type="evidence" value="ECO:0007669"/>
    <property type="project" value="TreeGrafter"/>
</dbReference>
<accession>A0A0E9NSA0</accession>
<dbReference type="UniPathway" id="UPA00143"/>
<evidence type="ECO:0000256" key="16">
    <source>
        <dbReference type="SAM" id="Coils"/>
    </source>
</evidence>
<evidence type="ECO:0000259" key="18">
    <source>
        <dbReference type="PROSITE" id="PS50089"/>
    </source>
</evidence>
<keyword evidence="11 15" id="KW-0863">Zinc-finger</keyword>
<feature type="coiled-coil region" evidence="16">
    <location>
        <begin position="1445"/>
        <end position="1472"/>
    </location>
</feature>
<evidence type="ECO:0000256" key="5">
    <source>
        <dbReference type="ARBA" id="ARBA00012483"/>
    </source>
</evidence>
<dbReference type="GO" id="GO:0005829">
    <property type="term" value="C:cytosol"/>
    <property type="evidence" value="ECO:0007669"/>
    <property type="project" value="UniProtKB-SubCell"/>
</dbReference>
<feature type="compositionally biased region" description="Polar residues" evidence="17">
    <location>
        <begin position="2093"/>
        <end position="2106"/>
    </location>
</feature>
<feature type="compositionally biased region" description="Low complexity" evidence="17">
    <location>
        <begin position="2029"/>
        <end position="2042"/>
    </location>
</feature>
<feature type="compositionally biased region" description="Gly residues" evidence="17">
    <location>
        <begin position="15"/>
        <end position="25"/>
    </location>
</feature>
<dbReference type="CDD" id="cd16491">
    <property type="entry name" value="RING-CH-C4HC3_LTN1"/>
    <property type="match status" value="1"/>
</dbReference>
<dbReference type="InterPro" id="IPR011989">
    <property type="entry name" value="ARM-like"/>
</dbReference>
<dbReference type="InterPro" id="IPR054476">
    <property type="entry name" value="Ltn1_N"/>
</dbReference>
<dbReference type="GO" id="GO:0016567">
    <property type="term" value="P:protein ubiquitination"/>
    <property type="evidence" value="ECO:0007669"/>
    <property type="project" value="UniProtKB-UniPathway"/>
</dbReference>
<evidence type="ECO:0000256" key="8">
    <source>
        <dbReference type="ARBA" id="ARBA00022679"/>
    </source>
</evidence>
<feature type="region of interest" description="Disordered" evidence="17">
    <location>
        <begin position="1"/>
        <end position="25"/>
    </location>
</feature>
<comment type="similarity">
    <text evidence="4">Belongs to the LTN1 family.</text>
</comment>
<dbReference type="InterPro" id="IPR016024">
    <property type="entry name" value="ARM-type_fold"/>
</dbReference>
<feature type="compositionally biased region" description="Basic and acidic residues" evidence="17">
    <location>
        <begin position="1800"/>
        <end position="1837"/>
    </location>
</feature>
<feature type="domain" description="RING-type" evidence="18">
    <location>
        <begin position="1553"/>
        <end position="1600"/>
    </location>
</feature>
<keyword evidence="9" id="KW-0479">Metal-binding</keyword>
<evidence type="ECO:0000256" key="17">
    <source>
        <dbReference type="SAM" id="MobiDB-lite"/>
    </source>
</evidence>
<feature type="compositionally biased region" description="Low complexity" evidence="17">
    <location>
        <begin position="1635"/>
        <end position="1645"/>
    </location>
</feature>
<feature type="compositionally biased region" description="Basic and acidic residues" evidence="17">
    <location>
        <begin position="1749"/>
        <end position="1769"/>
    </location>
</feature>
<reference evidence="19 20" key="3">
    <citation type="journal article" date="2015" name="Genome Announc.">
        <title>Draft Genome Sequence of the Archiascomycetous Yeast Saitoella complicata.</title>
        <authorList>
            <person name="Yamauchi K."/>
            <person name="Kondo S."/>
            <person name="Hamamoto M."/>
            <person name="Takahashi Y."/>
            <person name="Ogura Y."/>
            <person name="Hayashi T."/>
            <person name="Nishida H."/>
        </authorList>
    </citation>
    <scope>NUCLEOTIDE SEQUENCE [LARGE SCALE GENOMIC DNA]</scope>
    <source>
        <strain evidence="19 20">NRRL Y-17804</strain>
    </source>
</reference>
<comment type="subcellular location">
    <subcellularLocation>
        <location evidence="2">Cytoplasm</location>
        <location evidence="2">Cytosol</location>
    </subcellularLocation>
</comment>
<dbReference type="InterPro" id="IPR039804">
    <property type="entry name" value="RING-CH-C4HC3_LTN1"/>
</dbReference>
<dbReference type="SUPFAM" id="SSF57850">
    <property type="entry name" value="RING/U-box"/>
    <property type="match status" value="1"/>
</dbReference>
<protein>
    <recommendedName>
        <fullName evidence="6">E3 ubiquitin-protein ligase listerin</fullName>
        <ecNumber evidence="5">2.3.2.27</ecNumber>
    </recommendedName>
</protein>
<comment type="function">
    <text evidence="14">E3 ubiquitin-protein ligase component of the ribosome quality control complex (RQC), a ribosome-associated complex that mediates ubiquitination and extraction of incompletely synthesized nascent chains for proteasomal degradation. Mediates ubiquitination of proteins derived from mRNAs lacking stop codons (non-stop proteins) and other translation arrest products induced by poly-lysine sequences and tandem rare codons. Ubiquitination leads to CDC48 recruitment for extraction and degradation of the incomplete translation product. May indirectly play a role in chromatin function and transcription.</text>
</comment>
<name>A0A0E9NSA0_SAICN</name>
<evidence type="ECO:0000256" key="9">
    <source>
        <dbReference type="ARBA" id="ARBA00022723"/>
    </source>
</evidence>
<feature type="region of interest" description="Disordered" evidence="17">
    <location>
        <begin position="2153"/>
        <end position="2359"/>
    </location>
</feature>
<evidence type="ECO:0000256" key="12">
    <source>
        <dbReference type="ARBA" id="ARBA00022786"/>
    </source>
</evidence>
<feature type="compositionally biased region" description="Gly residues" evidence="17">
    <location>
        <begin position="2249"/>
        <end position="2258"/>
    </location>
</feature>
<feature type="compositionally biased region" description="Polar residues" evidence="17">
    <location>
        <begin position="1731"/>
        <end position="1747"/>
    </location>
</feature>
<evidence type="ECO:0000256" key="2">
    <source>
        <dbReference type="ARBA" id="ARBA00004514"/>
    </source>
</evidence>
<evidence type="ECO:0000256" key="1">
    <source>
        <dbReference type="ARBA" id="ARBA00000900"/>
    </source>
</evidence>
<feature type="compositionally biased region" description="Gly residues" evidence="17">
    <location>
        <begin position="2198"/>
        <end position="2208"/>
    </location>
</feature>
<feature type="compositionally biased region" description="Low complexity" evidence="17">
    <location>
        <begin position="2344"/>
        <end position="2359"/>
    </location>
</feature>
<evidence type="ECO:0000313" key="19">
    <source>
        <dbReference type="EMBL" id="GAO52531.1"/>
    </source>
</evidence>
<dbReference type="Pfam" id="PF23009">
    <property type="entry name" value="UBC_like"/>
    <property type="match status" value="1"/>
</dbReference>
<feature type="compositionally biased region" description="Basic and acidic residues" evidence="17">
    <location>
        <begin position="1615"/>
        <end position="1634"/>
    </location>
</feature>
<dbReference type="EC" id="2.3.2.27" evidence="5"/>
<dbReference type="GO" id="GO:0061630">
    <property type="term" value="F:ubiquitin protein ligase activity"/>
    <property type="evidence" value="ECO:0007669"/>
    <property type="project" value="UniProtKB-EC"/>
</dbReference>
<evidence type="ECO:0000256" key="6">
    <source>
        <dbReference type="ARBA" id="ARBA00017157"/>
    </source>
</evidence>
<dbReference type="GO" id="GO:1990112">
    <property type="term" value="C:RQC complex"/>
    <property type="evidence" value="ECO:0007669"/>
    <property type="project" value="InterPro"/>
</dbReference>
<dbReference type="PANTHER" id="PTHR12389:SF0">
    <property type="entry name" value="E3 UBIQUITIN-PROTEIN LIGASE LISTERIN"/>
    <property type="match status" value="1"/>
</dbReference>
<reference evidence="19 20" key="2">
    <citation type="journal article" date="2014" name="J. Gen. Appl. Microbiol.">
        <title>The early diverging ascomycetous budding yeast Saitoella complicata has three histone deacetylases belonging to the Clr6, Hos2, and Rpd3 lineages.</title>
        <authorList>
            <person name="Nishida H."/>
            <person name="Matsumoto T."/>
            <person name="Kondo S."/>
            <person name="Hamamoto M."/>
            <person name="Yoshikawa H."/>
        </authorList>
    </citation>
    <scope>NUCLEOTIDE SEQUENCE [LARGE SCALE GENOMIC DNA]</scope>
    <source>
        <strain evidence="19 20">NRRL Y-17804</strain>
    </source>
</reference>
<evidence type="ECO:0000256" key="14">
    <source>
        <dbReference type="ARBA" id="ARBA00055150"/>
    </source>
</evidence>
<dbReference type="STRING" id="698492.A0A0E9NSA0"/>
<dbReference type="Pfam" id="PF22958">
    <property type="entry name" value="Ltn1_1st"/>
    <property type="match status" value="1"/>
</dbReference>
<evidence type="ECO:0000256" key="4">
    <source>
        <dbReference type="ARBA" id="ARBA00007997"/>
    </source>
</evidence>
<dbReference type="InterPro" id="IPR054477">
    <property type="entry name" value="LTN1_E3_ligase_6th"/>
</dbReference>
<keyword evidence="13" id="KW-0862">Zinc</keyword>
<evidence type="ECO:0000256" key="7">
    <source>
        <dbReference type="ARBA" id="ARBA00022490"/>
    </source>
</evidence>
<dbReference type="GO" id="GO:0072344">
    <property type="term" value="P:rescue of stalled ribosome"/>
    <property type="evidence" value="ECO:0007669"/>
    <property type="project" value="TreeGrafter"/>
</dbReference>
<keyword evidence="10" id="KW-0677">Repeat</keyword>
<dbReference type="PROSITE" id="PS50089">
    <property type="entry name" value="ZF_RING_2"/>
    <property type="match status" value="1"/>
</dbReference>
<dbReference type="InterPro" id="IPR054478">
    <property type="entry name" value="LTN1_UBC"/>
</dbReference>
<dbReference type="SUPFAM" id="SSF48371">
    <property type="entry name" value="ARM repeat"/>
    <property type="match status" value="1"/>
</dbReference>
<gene>
    <name evidence="19" type="ORF">G7K_6605-t1</name>
</gene>
<keyword evidence="8" id="KW-0808">Transferase</keyword>
<feature type="region of interest" description="Disordered" evidence="17">
    <location>
        <begin position="1979"/>
        <end position="1998"/>
    </location>
</feature>
<comment type="pathway">
    <text evidence="3">Protein modification; protein ubiquitination.</text>
</comment>
<evidence type="ECO:0000256" key="11">
    <source>
        <dbReference type="ARBA" id="ARBA00022771"/>
    </source>
</evidence>
<dbReference type="Proteomes" id="UP000033140">
    <property type="component" value="Unassembled WGS sequence"/>
</dbReference>
<dbReference type="Gene3D" id="3.30.40.10">
    <property type="entry name" value="Zinc/RING finger domain, C3HC4 (zinc finger)"/>
    <property type="match status" value="1"/>
</dbReference>
<comment type="catalytic activity">
    <reaction evidence="1">
        <text>S-ubiquitinyl-[E2 ubiquitin-conjugating enzyme]-L-cysteine + [acceptor protein]-L-lysine = [E2 ubiquitin-conjugating enzyme]-L-cysteine + N(6)-ubiquitinyl-[acceptor protein]-L-lysine.</text>
        <dbReference type="EC" id="2.3.2.27"/>
    </reaction>
</comment>
<evidence type="ECO:0000256" key="10">
    <source>
        <dbReference type="ARBA" id="ARBA00022737"/>
    </source>
</evidence>
<dbReference type="InterPro" id="IPR039795">
    <property type="entry name" value="LTN1/Rkr1"/>
</dbReference>
<evidence type="ECO:0000256" key="13">
    <source>
        <dbReference type="ARBA" id="ARBA00022833"/>
    </source>
</evidence>
<keyword evidence="20" id="KW-1185">Reference proteome</keyword>
<dbReference type="OMA" id="IYGSHWE"/>
<comment type="caution">
    <text evidence="19">The sequence shown here is derived from an EMBL/GenBank/DDBJ whole genome shotgun (WGS) entry which is preliminary data.</text>
</comment>